<gene>
    <name evidence="1" type="ORF">SDC9_131921</name>
</gene>
<evidence type="ECO:0000313" key="1">
    <source>
        <dbReference type="EMBL" id="MPM84845.1"/>
    </source>
</evidence>
<dbReference type="EMBL" id="VSSQ01033303">
    <property type="protein sequence ID" value="MPM84845.1"/>
    <property type="molecule type" value="Genomic_DNA"/>
</dbReference>
<organism evidence="1">
    <name type="scientific">bioreactor metagenome</name>
    <dbReference type="NCBI Taxonomy" id="1076179"/>
    <lineage>
        <taxon>unclassified sequences</taxon>
        <taxon>metagenomes</taxon>
        <taxon>ecological metagenomes</taxon>
    </lineage>
</organism>
<name>A0A645D6L9_9ZZZZ</name>
<proteinExistence type="predicted"/>
<comment type="caution">
    <text evidence="1">The sequence shown here is derived from an EMBL/GenBank/DDBJ whole genome shotgun (WGS) entry which is preliminary data.</text>
</comment>
<protein>
    <submittedName>
        <fullName evidence="1">Uncharacterized protein</fullName>
    </submittedName>
</protein>
<accession>A0A645D6L9</accession>
<sequence length="84" mass="9500">MLRGIWGKLLRILGLRSEDIAYEPEGTRQKLKTNIPAVFLCMKSKDTPILAKVLAGVQEYHTIKWPYHKQESGFVCSLVVLGKS</sequence>
<reference evidence="1" key="1">
    <citation type="submission" date="2019-08" db="EMBL/GenBank/DDBJ databases">
        <authorList>
            <person name="Kucharzyk K."/>
            <person name="Murdoch R.W."/>
            <person name="Higgins S."/>
            <person name="Loffler F."/>
        </authorList>
    </citation>
    <scope>NUCLEOTIDE SEQUENCE</scope>
</reference>
<dbReference type="AlphaFoldDB" id="A0A645D6L9"/>